<evidence type="ECO:0000313" key="2">
    <source>
        <dbReference type="Proteomes" id="UP001497497"/>
    </source>
</evidence>
<comment type="caution">
    <text evidence="1">The sequence shown here is derived from an EMBL/GenBank/DDBJ whole genome shotgun (WGS) entry which is preliminary data.</text>
</comment>
<keyword evidence="2" id="KW-1185">Reference proteome</keyword>
<dbReference type="AlphaFoldDB" id="A0AAV2H0N1"/>
<sequence>MENNNNNILHSSMIPDGVKSEHTRWDLNIKTEPQDYTFYCGPAIKSEPGSHQQCVPSLLEKDMDEMPQLPVLSSDILDEYLLKGEGGSLRDNSNFNNEDLLSDLMNIVVNGSDYLPDLATCVHEGPATV</sequence>
<name>A0AAV2H0N1_LYMST</name>
<evidence type="ECO:0000313" key="1">
    <source>
        <dbReference type="EMBL" id="CAL1526896.1"/>
    </source>
</evidence>
<gene>
    <name evidence="1" type="ORF">GSLYS_00001073001</name>
</gene>
<dbReference type="EMBL" id="CAXITT010000010">
    <property type="protein sequence ID" value="CAL1526896.1"/>
    <property type="molecule type" value="Genomic_DNA"/>
</dbReference>
<protein>
    <submittedName>
        <fullName evidence="1">Uncharacterized protein</fullName>
    </submittedName>
</protein>
<organism evidence="1 2">
    <name type="scientific">Lymnaea stagnalis</name>
    <name type="common">Great pond snail</name>
    <name type="synonym">Helix stagnalis</name>
    <dbReference type="NCBI Taxonomy" id="6523"/>
    <lineage>
        <taxon>Eukaryota</taxon>
        <taxon>Metazoa</taxon>
        <taxon>Spiralia</taxon>
        <taxon>Lophotrochozoa</taxon>
        <taxon>Mollusca</taxon>
        <taxon>Gastropoda</taxon>
        <taxon>Heterobranchia</taxon>
        <taxon>Euthyneura</taxon>
        <taxon>Panpulmonata</taxon>
        <taxon>Hygrophila</taxon>
        <taxon>Lymnaeoidea</taxon>
        <taxon>Lymnaeidae</taxon>
        <taxon>Lymnaea</taxon>
    </lineage>
</organism>
<accession>A0AAV2H0N1</accession>
<proteinExistence type="predicted"/>
<dbReference type="Proteomes" id="UP001497497">
    <property type="component" value="Unassembled WGS sequence"/>
</dbReference>
<reference evidence="1 2" key="1">
    <citation type="submission" date="2024-04" db="EMBL/GenBank/DDBJ databases">
        <authorList>
            <consortium name="Genoscope - CEA"/>
            <person name="William W."/>
        </authorList>
    </citation>
    <scope>NUCLEOTIDE SEQUENCE [LARGE SCALE GENOMIC DNA]</scope>
</reference>